<dbReference type="SUPFAM" id="SSF55804">
    <property type="entry name" value="Phoshotransferase/anion transport protein"/>
    <property type="match status" value="1"/>
</dbReference>
<evidence type="ECO:0000256" key="5">
    <source>
        <dbReference type="ARBA" id="ARBA00022679"/>
    </source>
</evidence>
<dbReference type="Gene3D" id="3.40.930.10">
    <property type="entry name" value="Mannitol-specific EII, Chain A"/>
    <property type="match status" value="1"/>
</dbReference>
<dbReference type="SUPFAM" id="SSF63520">
    <property type="entry name" value="PTS-regulatory domain, PRD"/>
    <property type="match status" value="1"/>
</dbReference>
<reference evidence="14 15" key="1">
    <citation type="submission" date="2024-03" db="EMBL/GenBank/DDBJ databases">
        <title>The Genome Sequence of Enterococcus sp. DIV2402.</title>
        <authorList>
            <consortium name="The Broad Institute Genomics Platform"/>
            <consortium name="The Broad Institute Microbial Omics Core"/>
            <consortium name="The Broad Institute Genomic Center for Infectious Diseases"/>
            <person name="Earl A."/>
            <person name="Manson A."/>
            <person name="Gilmore M."/>
            <person name="Schwartman J."/>
            <person name="Shea T."/>
            <person name="Abouelleil A."/>
            <person name="Cao P."/>
            <person name="Chapman S."/>
            <person name="Cusick C."/>
            <person name="Young S."/>
            <person name="Neafsey D."/>
            <person name="Nusbaum C."/>
            <person name="Birren B."/>
        </authorList>
    </citation>
    <scope>NUCLEOTIDE SEQUENCE [LARGE SCALE GENOMIC DNA]</scope>
    <source>
        <strain evidence="14 15">DIV2402</strain>
    </source>
</reference>
<evidence type="ECO:0000256" key="2">
    <source>
        <dbReference type="ARBA" id="ARBA00022448"/>
    </source>
</evidence>
<evidence type="ECO:0000256" key="9">
    <source>
        <dbReference type="ARBA" id="ARBA00041175"/>
    </source>
</evidence>
<proteinExistence type="predicted"/>
<evidence type="ECO:0000259" key="12">
    <source>
        <dbReference type="PROSITE" id="PS51099"/>
    </source>
</evidence>
<evidence type="ECO:0000256" key="4">
    <source>
        <dbReference type="ARBA" id="ARBA00022553"/>
    </source>
</evidence>
<dbReference type="InterPro" id="IPR036388">
    <property type="entry name" value="WH-like_DNA-bd_sf"/>
</dbReference>
<dbReference type="Pfam" id="PF08279">
    <property type="entry name" value="HTH_11"/>
    <property type="match status" value="1"/>
</dbReference>
<dbReference type="Pfam" id="PF00874">
    <property type="entry name" value="PRD"/>
    <property type="match status" value="1"/>
</dbReference>
<keyword evidence="15" id="KW-1185">Reference proteome</keyword>
<evidence type="ECO:0000256" key="3">
    <source>
        <dbReference type="ARBA" id="ARBA00022490"/>
    </source>
</evidence>
<dbReference type="Gene3D" id="1.10.10.10">
    <property type="entry name" value="Winged helix-like DNA-binding domain superfamily/Winged helix DNA-binding domain"/>
    <property type="match status" value="1"/>
</dbReference>
<keyword evidence="5" id="KW-0808">Transferase</keyword>
<evidence type="ECO:0000313" key="15">
    <source>
        <dbReference type="Proteomes" id="UP000664701"/>
    </source>
</evidence>
<evidence type="ECO:0000256" key="1">
    <source>
        <dbReference type="ARBA" id="ARBA00004496"/>
    </source>
</evidence>
<dbReference type="InterPro" id="IPR036390">
    <property type="entry name" value="WH_DNA-bd_sf"/>
</dbReference>
<feature type="domain" description="PTS EIIA type-2" evidence="11">
    <location>
        <begin position="544"/>
        <end position="685"/>
    </location>
</feature>
<dbReference type="Pfam" id="PF00359">
    <property type="entry name" value="PTS_EIIA_2"/>
    <property type="match status" value="1"/>
</dbReference>
<dbReference type="PROSITE" id="PS51372">
    <property type="entry name" value="PRD_2"/>
    <property type="match status" value="1"/>
</dbReference>
<dbReference type="EMBL" id="CP147251">
    <property type="protein sequence ID" value="WYJ75997.1"/>
    <property type="molecule type" value="Genomic_DNA"/>
</dbReference>
<evidence type="ECO:0000259" key="13">
    <source>
        <dbReference type="PROSITE" id="PS51372"/>
    </source>
</evidence>
<dbReference type="InterPro" id="IPR013196">
    <property type="entry name" value="HTH_11"/>
</dbReference>
<dbReference type="Proteomes" id="UP000664701">
    <property type="component" value="Chromosome"/>
</dbReference>
<evidence type="ECO:0000256" key="7">
    <source>
        <dbReference type="ARBA" id="ARBA00022777"/>
    </source>
</evidence>
<dbReference type="InterPro" id="IPR051351">
    <property type="entry name" value="Ascorbate-PTS_EIIA_comp"/>
</dbReference>
<keyword evidence="2" id="KW-0813">Transport</keyword>
<dbReference type="RefSeq" id="WP_207942291.1">
    <property type="nucleotide sequence ID" value="NZ_CP147251.1"/>
</dbReference>
<keyword evidence="7" id="KW-0418">Kinase</keyword>
<dbReference type="InterPro" id="IPR036634">
    <property type="entry name" value="PRD_sf"/>
</dbReference>
<comment type="function">
    <text evidence="8">The phosphoenolpyruvate-dependent sugar phosphotransferase system (sugar PTS), a major carbohydrate active transport system, catalyzes the phosphorylation of incoming sugar substrates concomitantly with their translocation across the cell membrane. The enzyme II UlaABC PTS system is involved in ascorbate transport.</text>
</comment>
<dbReference type="PANTHER" id="PTHR36203:SF1">
    <property type="entry name" value="ASCORBATE-SPECIFIC PTS SYSTEM EIIA COMPONENT"/>
    <property type="match status" value="1"/>
</dbReference>
<evidence type="ECO:0000259" key="11">
    <source>
        <dbReference type="PROSITE" id="PS51094"/>
    </source>
</evidence>
<dbReference type="InterPro" id="IPR013011">
    <property type="entry name" value="PTS_EIIB_2"/>
</dbReference>
<keyword evidence="4" id="KW-0597">Phosphoprotein</keyword>
<name>A0ABZ2SKG4_9ENTE</name>
<dbReference type="CDD" id="cd05568">
    <property type="entry name" value="PTS_IIB_bgl_like"/>
    <property type="match status" value="1"/>
</dbReference>
<dbReference type="SUPFAM" id="SSF46785">
    <property type="entry name" value="Winged helix' DNA-binding domain"/>
    <property type="match status" value="1"/>
</dbReference>
<evidence type="ECO:0000313" key="14">
    <source>
        <dbReference type="EMBL" id="WYJ75997.1"/>
    </source>
</evidence>
<dbReference type="PROSITE" id="PS51099">
    <property type="entry name" value="PTS_EIIB_TYPE_2"/>
    <property type="match status" value="1"/>
</dbReference>
<keyword evidence="6" id="KW-0598">Phosphotransferase system</keyword>
<feature type="domain" description="PTS EIIB type-2" evidence="12">
    <location>
        <begin position="405"/>
        <end position="492"/>
    </location>
</feature>
<dbReference type="PANTHER" id="PTHR36203">
    <property type="entry name" value="ASCORBATE-SPECIFIC PTS SYSTEM EIIA COMPONENT"/>
    <property type="match status" value="1"/>
</dbReference>
<gene>
    <name evidence="14" type="ORF">DOK78_000614</name>
</gene>
<dbReference type="InterPro" id="IPR002178">
    <property type="entry name" value="PTS_EIIA_type-2_dom"/>
</dbReference>
<evidence type="ECO:0000256" key="6">
    <source>
        <dbReference type="ARBA" id="ARBA00022683"/>
    </source>
</evidence>
<comment type="subcellular location">
    <subcellularLocation>
        <location evidence="1">Cytoplasm</location>
    </subcellularLocation>
</comment>
<evidence type="ECO:0000256" key="10">
    <source>
        <dbReference type="ARBA" id="ARBA00042072"/>
    </source>
</evidence>
<dbReference type="PROSITE" id="PS51094">
    <property type="entry name" value="PTS_EIIA_TYPE_2"/>
    <property type="match status" value="1"/>
</dbReference>
<feature type="domain" description="PRD" evidence="13">
    <location>
        <begin position="290"/>
        <end position="398"/>
    </location>
</feature>
<accession>A0ABZ2SKG4</accession>
<dbReference type="InterPro" id="IPR016152">
    <property type="entry name" value="PTrfase/Anion_transptr"/>
</dbReference>
<sequence length="691" mass="80128">MELDVRTNELFMEILNHPNETSGTLGKRLGLTRAQINYSFKKLNEYLADLQLEAIHRTPNGHFVVPRTVNEQFNDLHQRKQIDIYLAPEERMHLITLMLLSKTDFLSMNHFIVELNVSKNTVVRDLKELGALLAKQGFKLEYLRSKGYRIKATEWQRRQLLLETINQIYLFDTDGTLLLQFADINEASLANYQAKVEAVEQSLNIRYSDNNIKNLPVFTLLLHRRVKRKKTIRYDVELDFSELQETQEYNVIKEIFFDGALATADFNDVIYFTLLFLSTNLTQIDILSAKELRQLELAVTKVIQNFEKTAHVTIVDKEELLQRVMIHMRPAYYRIKYQMHLNEVDIERQKNMGVSSVFYLVKQSLEPLEQFFSKQLPETEIFYLALFFGGHLLEHESVLAKEERKTAIIVCTNGISVSLMLERNLTGLFPEIDFIATLSAREFYEKNIEAEYVFSSVPLETDKRFYLVKDFLTDEGKLQLRKQVMNDTLVGMDDFALAEKIVKKVKKNTKVLDEEALFLDVLNVLKENVAKNEKIKDHVIHFDQLIPSKSILIEENQVTWHEALDALSQPLISEKIITPQYLTALKQEMAEIPPYMVFRNRLALPHTEPEKGALGVAMSFGIFKEGLVTETGERIHIVVLLASNDKEKHIDALLELMDLSGRDDYISKLVECQTAAQAYKILHSYRINYWG</sequence>
<dbReference type="Gene3D" id="1.10.1790.10">
    <property type="entry name" value="PRD domain"/>
    <property type="match status" value="1"/>
</dbReference>
<keyword evidence="3" id="KW-0963">Cytoplasm</keyword>
<protein>
    <recommendedName>
        <fullName evidence="9">Ascorbate-specific PTS system EIIA component</fullName>
    </recommendedName>
    <alternativeName>
        <fullName evidence="10">Ascorbate-specific phosphotransferase enzyme IIA component</fullName>
    </alternativeName>
</protein>
<dbReference type="InterPro" id="IPR011608">
    <property type="entry name" value="PRD"/>
</dbReference>
<evidence type="ECO:0000256" key="8">
    <source>
        <dbReference type="ARBA" id="ARBA00037387"/>
    </source>
</evidence>
<organism evidence="14 15">
    <name type="scientific">Candidatus Enterococcus lowellii</name>
    <dbReference type="NCBI Taxonomy" id="2230877"/>
    <lineage>
        <taxon>Bacteria</taxon>
        <taxon>Bacillati</taxon>
        <taxon>Bacillota</taxon>
        <taxon>Bacilli</taxon>
        <taxon>Lactobacillales</taxon>
        <taxon>Enterococcaceae</taxon>
        <taxon>Enterococcus</taxon>
    </lineage>
</organism>